<evidence type="ECO:0000313" key="2">
    <source>
        <dbReference type="Proteomes" id="UP000004982"/>
    </source>
</evidence>
<gene>
    <name evidence="1" type="ORF">HMPREF9418_0049</name>
</gene>
<sequence>MGKAHATNWRGLNKRSSENSTFKFSDDLVFICNLLPSPVRRER</sequence>
<dbReference type="AlphaFoldDB" id="A0AA36UNC7"/>
<feature type="non-terminal residue" evidence="1">
    <location>
        <position position="43"/>
    </location>
</feature>
<dbReference type="EMBL" id="AFQE01000002">
    <property type="protein sequence ID" value="EGQ78555.1"/>
    <property type="molecule type" value="Genomic_DNA"/>
</dbReference>
<name>A0AA36UNC7_9NEIS</name>
<dbReference type="Proteomes" id="UP000004982">
    <property type="component" value="Unassembled WGS sequence"/>
</dbReference>
<proteinExistence type="predicted"/>
<evidence type="ECO:0000313" key="1">
    <source>
        <dbReference type="EMBL" id="EGQ78555.1"/>
    </source>
</evidence>
<organism evidence="1 2">
    <name type="scientific">Neisseria macacae ATCC 33926</name>
    <dbReference type="NCBI Taxonomy" id="997348"/>
    <lineage>
        <taxon>Bacteria</taxon>
        <taxon>Pseudomonadati</taxon>
        <taxon>Pseudomonadota</taxon>
        <taxon>Betaproteobacteria</taxon>
        <taxon>Neisseriales</taxon>
        <taxon>Neisseriaceae</taxon>
        <taxon>Neisseria</taxon>
    </lineage>
</organism>
<comment type="caution">
    <text evidence="1">The sequence shown here is derived from an EMBL/GenBank/DDBJ whole genome shotgun (WGS) entry which is preliminary data.</text>
</comment>
<reference evidence="1 2" key="1">
    <citation type="submission" date="2011-05" db="EMBL/GenBank/DDBJ databases">
        <authorList>
            <person name="Muzny D."/>
            <person name="Qin X."/>
            <person name="Deng J."/>
            <person name="Jiang H."/>
            <person name="Liu Y."/>
            <person name="Qu J."/>
            <person name="Song X.-Z."/>
            <person name="Zhang L."/>
            <person name="Thornton R."/>
            <person name="Coyle M."/>
            <person name="Francisco L."/>
            <person name="Jackson L."/>
            <person name="Javaid M."/>
            <person name="Korchina V."/>
            <person name="Kovar C."/>
            <person name="Mata R."/>
            <person name="Mathew T."/>
            <person name="Ngo R."/>
            <person name="Nguyen L."/>
            <person name="Nguyen N."/>
            <person name="Okwuonu G."/>
            <person name="Ongeri F."/>
            <person name="Pham C."/>
            <person name="Simmons D."/>
            <person name="Wilczek-Boney K."/>
            <person name="Hale W."/>
            <person name="Jakkamsetti A."/>
            <person name="Pham P."/>
            <person name="Ruth R."/>
            <person name="San Lucas F."/>
            <person name="Warren J."/>
            <person name="Zhang J."/>
            <person name="Zhao Z."/>
            <person name="Zhou C."/>
            <person name="Zhu D."/>
            <person name="Lee S."/>
            <person name="Bess C."/>
            <person name="Blankenburg K."/>
            <person name="Forbes L."/>
            <person name="Fu Q."/>
            <person name="Gubbala S."/>
            <person name="Hirani K."/>
            <person name="Jayaseelan J.C."/>
            <person name="Lara F."/>
            <person name="Munidasa M."/>
            <person name="Palculict T."/>
            <person name="Patil S."/>
            <person name="Pu L.-L."/>
            <person name="Saada N."/>
            <person name="Tang L."/>
            <person name="Weissenberger G."/>
            <person name="Zhu Y."/>
            <person name="Hemphill L."/>
            <person name="Shang Y."/>
            <person name="Youmans B."/>
            <person name="Ayvaz T."/>
            <person name="Ross M."/>
            <person name="Santibanez J."/>
            <person name="Aqrawi P."/>
            <person name="Gross S."/>
            <person name="Joshi V."/>
            <person name="Fowler G."/>
            <person name="Nazareth L."/>
            <person name="Reid J."/>
            <person name="Worley K."/>
            <person name="Petrosino J."/>
            <person name="Highlander S."/>
            <person name="Gibbs R."/>
        </authorList>
    </citation>
    <scope>NUCLEOTIDE SEQUENCE [LARGE SCALE GENOMIC DNA]</scope>
    <source>
        <strain evidence="1 2">ATCC 33926</strain>
    </source>
</reference>
<accession>A0AA36UNC7</accession>
<protein>
    <submittedName>
        <fullName evidence="1">Uncharacterized protein</fullName>
    </submittedName>
</protein>